<keyword evidence="3" id="KW-1185">Reference proteome</keyword>
<sequence length="153" mass="17623">MAEVRTTQRHGKNNGKKVSSRWREAFIEALARTSNVTKAAKEAGIEPGQAYRERREKPQFYQRWQDALCEGYDHLELEVLRRLREGDFVTDDGNKYDFASALRVLAAHRDSVAKVRAQRSNTSVADIRASIDRKVDEIRQRVAAREQARSEPH</sequence>
<dbReference type="RefSeq" id="WP_221430078.1">
    <property type="nucleotide sequence ID" value="NZ_CP081294.1"/>
</dbReference>
<proteinExistence type="predicted"/>
<protein>
    <recommendedName>
        <fullName evidence="4">Terminase</fullName>
    </recommendedName>
</protein>
<accession>A0ABX8ZZ86</accession>
<organism evidence="2 3">
    <name type="scientific">Qipengyuania gelatinilytica</name>
    <dbReference type="NCBI Taxonomy" id="2867231"/>
    <lineage>
        <taxon>Bacteria</taxon>
        <taxon>Pseudomonadati</taxon>
        <taxon>Pseudomonadota</taxon>
        <taxon>Alphaproteobacteria</taxon>
        <taxon>Sphingomonadales</taxon>
        <taxon>Erythrobacteraceae</taxon>
        <taxon>Qipengyuania</taxon>
    </lineage>
</organism>
<reference evidence="2 3" key="1">
    <citation type="submission" date="2021-08" db="EMBL/GenBank/DDBJ databases">
        <title>Comparative Genomics Analysis of the Genus Qipengyuania Reveals Extensive Genetic Diversity and Metabolic Versatility, Including the Description of Fifteen Novel Species.</title>
        <authorList>
            <person name="Liu Y."/>
        </authorList>
    </citation>
    <scope>NUCLEOTIDE SEQUENCE [LARGE SCALE GENOMIC DNA]</scope>
    <source>
        <strain evidence="2 3">1NDH1</strain>
    </source>
</reference>
<evidence type="ECO:0000256" key="1">
    <source>
        <dbReference type="SAM" id="MobiDB-lite"/>
    </source>
</evidence>
<evidence type="ECO:0000313" key="3">
    <source>
        <dbReference type="Proteomes" id="UP000824321"/>
    </source>
</evidence>
<feature type="compositionally biased region" description="Basic residues" evidence="1">
    <location>
        <begin position="7"/>
        <end position="20"/>
    </location>
</feature>
<dbReference type="Proteomes" id="UP000824321">
    <property type="component" value="Chromosome"/>
</dbReference>
<name>A0ABX8ZZ86_9SPHN</name>
<feature type="region of interest" description="Disordered" evidence="1">
    <location>
        <begin position="1"/>
        <end position="20"/>
    </location>
</feature>
<dbReference type="EMBL" id="CP081294">
    <property type="protein sequence ID" value="QZD94331.1"/>
    <property type="molecule type" value="Genomic_DNA"/>
</dbReference>
<evidence type="ECO:0000313" key="2">
    <source>
        <dbReference type="EMBL" id="QZD94331.1"/>
    </source>
</evidence>
<evidence type="ECO:0008006" key="4">
    <source>
        <dbReference type="Google" id="ProtNLM"/>
    </source>
</evidence>
<gene>
    <name evidence="2" type="ORF">K3136_09515</name>
</gene>